<evidence type="ECO:0000313" key="13">
    <source>
        <dbReference type="EMBL" id="CAK9145425.1"/>
    </source>
</evidence>
<keyword evidence="12" id="KW-1133">Transmembrane helix</keyword>
<evidence type="ECO:0000256" key="10">
    <source>
        <dbReference type="ARBA" id="ARBA00032837"/>
    </source>
</evidence>
<evidence type="ECO:0000256" key="3">
    <source>
        <dbReference type="ARBA" id="ARBA00012053"/>
    </source>
</evidence>
<evidence type="ECO:0000256" key="12">
    <source>
        <dbReference type="SAM" id="Phobius"/>
    </source>
</evidence>
<evidence type="ECO:0000256" key="8">
    <source>
        <dbReference type="ARBA" id="ARBA00023244"/>
    </source>
</evidence>
<dbReference type="Proteomes" id="UP001642360">
    <property type="component" value="Unassembled WGS sequence"/>
</dbReference>
<dbReference type="GO" id="GO:0004655">
    <property type="term" value="F:porphobilinogen synthase activity"/>
    <property type="evidence" value="ECO:0007669"/>
    <property type="project" value="UniProtKB-EC"/>
</dbReference>
<evidence type="ECO:0000256" key="11">
    <source>
        <dbReference type="ARBA" id="ARBA00047651"/>
    </source>
</evidence>
<keyword evidence="14" id="KW-1185">Reference proteome</keyword>
<evidence type="ECO:0000313" key="14">
    <source>
        <dbReference type="Proteomes" id="UP001642360"/>
    </source>
</evidence>
<evidence type="ECO:0000256" key="4">
    <source>
        <dbReference type="ARBA" id="ARBA00022533"/>
    </source>
</evidence>
<comment type="function">
    <text evidence="9">Catalyzes an early step in the biosynthesis of tetrapyrroles. Binds two molecules of 5-aminolevulinate per subunit, each at a distinct site, and catalyzes their condensation to form porphobilinogen.</text>
</comment>
<evidence type="ECO:0000256" key="5">
    <source>
        <dbReference type="ARBA" id="ARBA00023133"/>
    </source>
</evidence>
<feature type="transmembrane region" description="Helical" evidence="12">
    <location>
        <begin position="326"/>
        <end position="347"/>
    </location>
</feature>
<dbReference type="SMART" id="SM01004">
    <property type="entry name" value="ALAD"/>
    <property type="match status" value="1"/>
</dbReference>
<comment type="pathway">
    <text evidence="1">Porphyrin-containing compound metabolism; protoporphyrin-IX biosynthesis; coproporphyrinogen-III from 5-aminolevulinate: step 1/4.</text>
</comment>
<keyword evidence="5" id="KW-0350">Heme biosynthesis</keyword>
<dbReference type="AlphaFoldDB" id="A0ABC8RPD8"/>
<keyword evidence="12" id="KW-0472">Membrane</keyword>
<sequence length="366" mass="41050">MIVARLCQDYNRKLKKKIELCEPINQGKQTKPFEFEANYLNDIVAVFFVGQQILTKTTSSHLSTPTAEVQCTPSPIGFSHILQISSTPPVSFKPIASSHPDLVFFRLSCQPNSFFTPDLVYLRVPCRHGFNNPMWVLASETRDGPMKKMGMSDEDCEAAVVAGNPPEAPPVPPKPAAPIGTPVVPSLPLNRRPRRNRKSLAMRAAFQETTLAPANFVYPLFIHEGEEDTPIGAMPGCYRLGWRHGLVEEVSKARDVGVNSVVLFPKVPDALKSPSGDEAYNENGLVPRAIRLLKDKYPDLVIYTDVALDPYSSDGHDGIVREDGKIYFFASLSSRSVLLLYFYYIFFRSFYEDIWKKSRAKKFKVN</sequence>
<dbReference type="PANTHER" id="PTHR11458">
    <property type="entry name" value="DELTA-AMINOLEVULINIC ACID DEHYDRATASE"/>
    <property type="match status" value="1"/>
</dbReference>
<comment type="catalytic activity">
    <reaction evidence="11">
        <text>2 5-aminolevulinate = porphobilinogen + 2 H2O + H(+)</text>
        <dbReference type="Rhea" id="RHEA:24064"/>
        <dbReference type="ChEBI" id="CHEBI:15377"/>
        <dbReference type="ChEBI" id="CHEBI:15378"/>
        <dbReference type="ChEBI" id="CHEBI:58126"/>
        <dbReference type="ChEBI" id="CHEBI:356416"/>
        <dbReference type="EC" id="4.2.1.24"/>
    </reaction>
</comment>
<proteinExistence type="inferred from homology"/>
<dbReference type="EC" id="4.2.1.24" evidence="3"/>
<comment type="caution">
    <text evidence="13">The sequence shown here is derived from an EMBL/GenBank/DDBJ whole genome shotgun (WGS) entry which is preliminary data.</text>
</comment>
<accession>A0ABC8RPD8</accession>
<evidence type="ECO:0000256" key="2">
    <source>
        <dbReference type="ARBA" id="ARBA00008055"/>
    </source>
</evidence>
<reference evidence="13 14" key="1">
    <citation type="submission" date="2024-02" db="EMBL/GenBank/DDBJ databases">
        <authorList>
            <person name="Vignale AGUSTIN F."/>
            <person name="Sosa J E."/>
            <person name="Modenutti C."/>
        </authorList>
    </citation>
    <scope>NUCLEOTIDE SEQUENCE [LARGE SCALE GENOMIC DNA]</scope>
</reference>
<dbReference type="InterPro" id="IPR013785">
    <property type="entry name" value="Aldolase_TIM"/>
</dbReference>
<comment type="similarity">
    <text evidence="2">Belongs to the ALAD family.</text>
</comment>
<keyword evidence="8" id="KW-0627">Porphyrin biosynthesis</keyword>
<keyword evidence="12" id="KW-0812">Transmembrane</keyword>
<evidence type="ECO:0000256" key="7">
    <source>
        <dbReference type="ARBA" id="ARBA00023239"/>
    </source>
</evidence>
<evidence type="ECO:0000256" key="1">
    <source>
        <dbReference type="ARBA" id="ARBA00004694"/>
    </source>
</evidence>
<dbReference type="PANTHER" id="PTHR11458:SF0">
    <property type="entry name" value="DELTA-AMINOLEVULINIC ACID DEHYDRATASE"/>
    <property type="match status" value="1"/>
</dbReference>
<keyword evidence="6" id="KW-0149">Chlorophyll biosynthesis</keyword>
<dbReference type="SUPFAM" id="SSF51569">
    <property type="entry name" value="Aldolase"/>
    <property type="match status" value="1"/>
</dbReference>
<organism evidence="13 14">
    <name type="scientific">Ilex paraguariensis</name>
    <name type="common">yerba mate</name>
    <dbReference type="NCBI Taxonomy" id="185542"/>
    <lineage>
        <taxon>Eukaryota</taxon>
        <taxon>Viridiplantae</taxon>
        <taxon>Streptophyta</taxon>
        <taxon>Embryophyta</taxon>
        <taxon>Tracheophyta</taxon>
        <taxon>Spermatophyta</taxon>
        <taxon>Magnoliopsida</taxon>
        <taxon>eudicotyledons</taxon>
        <taxon>Gunneridae</taxon>
        <taxon>Pentapetalae</taxon>
        <taxon>asterids</taxon>
        <taxon>campanulids</taxon>
        <taxon>Aquifoliales</taxon>
        <taxon>Aquifoliaceae</taxon>
        <taxon>Ilex</taxon>
    </lineage>
</organism>
<keyword evidence="7" id="KW-0456">Lyase</keyword>
<evidence type="ECO:0000256" key="6">
    <source>
        <dbReference type="ARBA" id="ARBA00023171"/>
    </source>
</evidence>
<dbReference type="EMBL" id="CAUOFW020001488">
    <property type="protein sequence ID" value="CAK9145425.1"/>
    <property type="molecule type" value="Genomic_DNA"/>
</dbReference>
<gene>
    <name evidence="13" type="ORF">ILEXP_LOCUS13234</name>
</gene>
<dbReference type="InterPro" id="IPR001731">
    <property type="entry name" value="ALAD"/>
</dbReference>
<keyword evidence="4" id="KW-0021">Allosteric enzyme</keyword>
<dbReference type="Pfam" id="PF00490">
    <property type="entry name" value="ALAD"/>
    <property type="match status" value="1"/>
</dbReference>
<dbReference type="Gene3D" id="3.20.20.70">
    <property type="entry name" value="Aldolase class I"/>
    <property type="match status" value="1"/>
</dbReference>
<protein>
    <recommendedName>
        <fullName evidence="3">porphobilinogen synthase</fullName>
        <ecNumber evidence="3">4.2.1.24</ecNumber>
    </recommendedName>
    <alternativeName>
        <fullName evidence="10">Porphobilinogen synthase</fullName>
    </alternativeName>
</protein>
<dbReference type="GO" id="GO:0015995">
    <property type="term" value="P:chlorophyll biosynthetic process"/>
    <property type="evidence" value="ECO:0007669"/>
    <property type="project" value="UniProtKB-KW"/>
</dbReference>
<evidence type="ECO:0000256" key="9">
    <source>
        <dbReference type="ARBA" id="ARBA00025628"/>
    </source>
</evidence>
<name>A0ABC8RPD8_9AQUA</name>
<dbReference type="GO" id="GO:0006783">
    <property type="term" value="P:heme biosynthetic process"/>
    <property type="evidence" value="ECO:0007669"/>
    <property type="project" value="UniProtKB-KW"/>
</dbReference>